<dbReference type="PANTHER" id="PTHR33926">
    <property type="entry name" value="PROTEIN TIC 22, CHLOROPLASTIC"/>
    <property type="match status" value="1"/>
</dbReference>
<accession>A0A1Z4JEI8</accession>
<dbReference type="Gene3D" id="3.40.1350.100">
    <property type="match status" value="2"/>
</dbReference>
<dbReference type="Proteomes" id="UP000217895">
    <property type="component" value="Chromosome"/>
</dbReference>
<gene>
    <name evidence="2" type="ORF">NIES2135_19520</name>
</gene>
<evidence type="ECO:0000256" key="1">
    <source>
        <dbReference type="SAM" id="MobiDB-lite"/>
    </source>
</evidence>
<organism evidence="2 3">
    <name type="scientific">Leptolyngbya boryana NIES-2135</name>
    <dbReference type="NCBI Taxonomy" id="1973484"/>
    <lineage>
        <taxon>Bacteria</taxon>
        <taxon>Bacillati</taxon>
        <taxon>Cyanobacteriota</taxon>
        <taxon>Cyanophyceae</taxon>
        <taxon>Leptolyngbyales</taxon>
        <taxon>Leptolyngbyaceae</taxon>
        <taxon>Leptolyngbya group</taxon>
        <taxon>Leptolyngbya</taxon>
    </lineage>
</organism>
<feature type="compositionally biased region" description="Low complexity" evidence="1">
    <location>
        <begin position="243"/>
        <end position="261"/>
    </location>
</feature>
<feature type="region of interest" description="Disordered" evidence="1">
    <location>
        <begin position="236"/>
        <end position="268"/>
    </location>
</feature>
<dbReference type="Pfam" id="PF04278">
    <property type="entry name" value="Tic22"/>
    <property type="match status" value="1"/>
</dbReference>
<protein>
    <submittedName>
        <fullName evidence="2">Tic22 family protein</fullName>
    </submittedName>
</protein>
<proteinExistence type="predicted"/>
<sequence length="268" mass="29247">MKSLVRWSTTAALVGGTLMGTLVGGLQALALTPEQISQKLRAVPVFTIANNQGAPLVAQPPNGQKGNPVAGVFISQKDAAAFLENLKAKNPALAKDVRVVPVSLAEVYQLNQGAQGKPDKLDFAYVPTKQQVDSAVAILKQGGQQVSQFNGTPLFVARAGKEKGFLTIQEGNQSVIPMFFNKEDLQPLVDRFKQQKPDLAATVDIQVFPLEGVMEAMKKEKDPQLDKIVLIPPRETIEFVRSQQPQQGQQQRPQQGQQQRPAPQPQRR</sequence>
<keyword evidence="3" id="KW-1185">Reference proteome</keyword>
<reference evidence="2 3" key="1">
    <citation type="submission" date="2017-06" db="EMBL/GenBank/DDBJ databases">
        <title>Genome sequencing of cyanobaciteial culture collection at National Institute for Environmental Studies (NIES).</title>
        <authorList>
            <person name="Hirose Y."/>
            <person name="Shimura Y."/>
            <person name="Fujisawa T."/>
            <person name="Nakamura Y."/>
            <person name="Kawachi M."/>
        </authorList>
    </citation>
    <scope>NUCLEOTIDE SEQUENCE [LARGE SCALE GENOMIC DNA]</scope>
    <source>
        <strain evidence="2 3">NIES-2135</strain>
    </source>
</reference>
<name>A0A1Z4JEI8_LEPBY</name>
<dbReference type="PANTHER" id="PTHR33926:SF4">
    <property type="entry name" value="PROTEIN TIC 22, CHLOROPLASTIC"/>
    <property type="match status" value="1"/>
</dbReference>
<dbReference type="EMBL" id="AP018203">
    <property type="protein sequence ID" value="BAY55130.1"/>
    <property type="molecule type" value="Genomic_DNA"/>
</dbReference>
<dbReference type="GO" id="GO:0015031">
    <property type="term" value="P:protein transport"/>
    <property type="evidence" value="ECO:0007669"/>
    <property type="project" value="InterPro"/>
</dbReference>
<dbReference type="AlphaFoldDB" id="A0A1Z4JEI8"/>
<evidence type="ECO:0000313" key="3">
    <source>
        <dbReference type="Proteomes" id="UP000217895"/>
    </source>
</evidence>
<evidence type="ECO:0000313" key="2">
    <source>
        <dbReference type="EMBL" id="BAY55130.1"/>
    </source>
</evidence>
<dbReference type="InterPro" id="IPR007378">
    <property type="entry name" value="Tic22-like"/>
</dbReference>